<evidence type="ECO:0008006" key="4">
    <source>
        <dbReference type="Google" id="ProtNLM"/>
    </source>
</evidence>
<proteinExistence type="predicted"/>
<keyword evidence="3" id="KW-1185">Reference proteome</keyword>
<name>A0ABP7FH78_9ACTN</name>
<accession>A0ABP7FH78</accession>
<evidence type="ECO:0000313" key="3">
    <source>
        <dbReference type="Proteomes" id="UP001499884"/>
    </source>
</evidence>
<reference evidence="3" key="1">
    <citation type="journal article" date="2019" name="Int. J. Syst. Evol. Microbiol.">
        <title>The Global Catalogue of Microorganisms (GCM) 10K type strain sequencing project: providing services to taxonomists for standard genome sequencing and annotation.</title>
        <authorList>
            <consortium name="The Broad Institute Genomics Platform"/>
            <consortium name="The Broad Institute Genome Sequencing Center for Infectious Disease"/>
            <person name="Wu L."/>
            <person name="Ma J."/>
        </authorList>
    </citation>
    <scope>NUCLEOTIDE SEQUENCE [LARGE SCALE GENOMIC DNA]</scope>
    <source>
        <strain evidence="3">JCM 30846</strain>
    </source>
</reference>
<evidence type="ECO:0000256" key="1">
    <source>
        <dbReference type="SAM" id="MobiDB-lite"/>
    </source>
</evidence>
<sequence>MGAARPRRVPLPRGRGARRGGSPCATGGRADHLDVGAGLHLVAGPAADPATTVTGTTDALLRLVYGRSRPADALEVTGAGGRADPAALFPGF</sequence>
<evidence type="ECO:0000313" key="2">
    <source>
        <dbReference type="EMBL" id="GAA3739530.1"/>
    </source>
</evidence>
<feature type="region of interest" description="Disordered" evidence="1">
    <location>
        <begin position="1"/>
        <end position="29"/>
    </location>
</feature>
<organism evidence="2 3">
    <name type="scientific">Streptomyces tremellae</name>
    <dbReference type="NCBI Taxonomy" id="1124239"/>
    <lineage>
        <taxon>Bacteria</taxon>
        <taxon>Bacillati</taxon>
        <taxon>Actinomycetota</taxon>
        <taxon>Actinomycetes</taxon>
        <taxon>Kitasatosporales</taxon>
        <taxon>Streptomycetaceae</taxon>
        <taxon>Streptomyces</taxon>
    </lineage>
</organism>
<comment type="caution">
    <text evidence="2">The sequence shown here is derived from an EMBL/GenBank/DDBJ whole genome shotgun (WGS) entry which is preliminary data.</text>
</comment>
<feature type="compositionally biased region" description="Basic residues" evidence="1">
    <location>
        <begin position="1"/>
        <end position="18"/>
    </location>
</feature>
<dbReference type="Proteomes" id="UP001499884">
    <property type="component" value="Unassembled WGS sequence"/>
</dbReference>
<protein>
    <recommendedName>
        <fullName evidence="4">MDMPI C-terminal domain-containing protein</fullName>
    </recommendedName>
</protein>
<dbReference type="EMBL" id="BAABEP010000030">
    <property type="protein sequence ID" value="GAA3739530.1"/>
    <property type="molecule type" value="Genomic_DNA"/>
</dbReference>
<gene>
    <name evidence="2" type="ORF">GCM10023082_40770</name>
</gene>
<dbReference type="RefSeq" id="WP_345649372.1">
    <property type="nucleotide sequence ID" value="NZ_BAABEP010000030.1"/>
</dbReference>